<dbReference type="InterPro" id="IPR036890">
    <property type="entry name" value="HATPase_C_sf"/>
</dbReference>
<name>A0ABT9ICG0_9ACTN</name>
<keyword evidence="8" id="KW-0902">Two-component regulatory system</keyword>
<evidence type="ECO:0000256" key="5">
    <source>
        <dbReference type="ARBA" id="ARBA00022741"/>
    </source>
</evidence>
<evidence type="ECO:0000256" key="2">
    <source>
        <dbReference type="ARBA" id="ARBA00012438"/>
    </source>
</evidence>
<dbReference type="Gene3D" id="3.30.565.10">
    <property type="entry name" value="Histidine kinase-like ATPase, C-terminal domain"/>
    <property type="match status" value="1"/>
</dbReference>
<dbReference type="SUPFAM" id="SSF55874">
    <property type="entry name" value="ATPase domain of HSP90 chaperone/DNA topoisomerase II/histidine kinase"/>
    <property type="match status" value="1"/>
</dbReference>
<keyword evidence="6 10" id="KW-0418">Kinase</keyword>
<evidence type="ECO:0000313" key="11">
    <source>
        <dbReference type="Proteomes" id="UP001233673"/>
    </source>
</evidence>
<dbReference type="InterPro" id="IPR050482">
    <property type="entry name" value="Sensor_HK_TwoCompSys"/>
</dbReference>
<dbReference type="RefSeq" id="WP_305999905.1">
    <property type="nucleotide sequence ID" value="NZ_JASNFN010000012.1"/>
</dbReference>
<feature type="domain" description="Histidine kinase/HSP90-like ATPase" evidence="9">
    <location>
        <begin position="285"/>
        <end position="377"/>
    </location>
</feature>
<dbReference type="Pfam" id="PF07730">
    <property type="entry name" value="HisKA_3"/>
    <property type="match status" value="1"/>
</dbReference>
<sequence>MPRLSPPSLRDLALPLGLGALATVEALSVRPEGMGPAIAVAWGASLGLIFRRRWTLVVGTLAGAVLLLPYVGPELSDLTSPALIVWLAGFSLGRHLPDLRGLPVMVLFLVAVFGPPAVDAGELPGIDDLLWVGTLLLSPYAVGVAVRSFDDRHDRLTERAEQLVAAQEDVRQQAVAAERARIARELHDVLAHSVSAMVVQASAAEDLVRTDPDRAAQVLREVSSVGRNALAETGRLLHLIRDSDDELGLAPGAGLARLPELVDGFRRSGLQVDLAPHIPLGLPPGLDLSAYRIVQEALTNALRHGADGTVQVRVADGPAALDICVENPTGPGGTAGSGLGLVGVTERVAVFGGQLEHGPTGDGRYLLHATLPLPEARR</sequence>
<dbReference type="CDD" id="cd16917">
    <property type="entry name" value="HATPase_UhpB-NarQ-NarX-like"/>
    <property type="match status" value="1"/>
</dbReference>
<dbReference type="InterPro" id="IPR011712">
    <property type="entry name" value="Sig_transdc_His_kin_sub3_dim/P"/>
</dbReference>
<evidence type="ECO:0000256" key="4">
    <source>
        <dbReference type="ARBA" id="ARBA00022679"/>
    </source>
</evidence>
<accession>A0ABT9ICG0</accession>
<organism evidence="10 11">
    <name type="scientific">Blastococcus carthaginiensis</name>
    <dbReference type="NCBI Taxonomy" id="3050034"/>
    <lineage>
        <taxon>Bacteria</taxon>
        <taxon>Bacillati</taxon>
        <taxon>Actinomycetota</taxon>
        <taxon>Actinomycetes</taxon>
        <taxon>Geodermatophilales</taxon>
        <taxon>Geodermatophilaceae</taxon>
        <taxon>Blastococcus</taxon>
    </lineage>
</organism>
<comment type="catalytic activity">
    <reaction evidence="1">
        <text>ATP + protein L-histidine = ADP + protein N-phospho-L-histidine.</text>
        <dbReference type="EC" id="2.7.13.3"/>
    </reaction>
</comment>
<evidence type="ECO:0000256" key="8">
    <source>
        <dbReference type="ARBA" id="ARBA00023012"/>
    </source>
</evidence>
<dbReference type="EC" id="2.7.13.3" evidence="2"/>
<dbReference type="PANTHER" id="PTHR24421:SF10">
    <property type="entry name" value="NITRATE_NITRITE SENSOR PROTEIN NARQ"/>
    <property type="match status" value="1"/>
</dbReference>
<keyword evidence="11" id="KW-1185">Reference proteome</keyword>
<evidence type="ECO:0000256" key="7">
    <source>
        <dbReference type="ARBA" id="ARBA00022840"/>
    </source>
</evidence>
<protein>
    <recommendedName>
        <fullName evidence="2">histidine kinase</fullName>
        <ecNumber evidence="2">2.7.13.3</ecNumber>
    </recommendedName>
</protein>
<proteinExistence type="predicted"/>
<evidence type="ECO:0000256" key="1">
    <source>
        <dbReference type="ARBA" id="ARBA00000085"/>
    </source>
</evidence>
<evidence type="ECO:0000256" key="3">
    <source>
        <dbReference type="ARBA" id="ARBA00022553"/>
    </source>
</evidence>
<dbReference type="Gene3D" id="1.20.5.1930">
    <property type="match status" value="1"/>
</dbReference>
<reference evidence="11" key="1">
    <citation type="submission" date="2023-05" db="EMBL/GenBank/DDBJ databases">
        <title>Draft genome of Pseudofrankia sp. BMG5.37.</title>
        <authorList>
            <person name="Gtari M."/>
            <person name="Ghodhbane F."/>
            <person name="Sbissi I."/>
        </authorList>
    </citation>
    <scope>NUCLEOTIDE SEQUENCE [LARGE SCALE GENOMIC DNA]</scope>
    <source>
        <strain evidence="11">BMG 814</strain>
    </source>
</reference>
<keyword evidence="4" id="KW-0808">Transferase</keyword>
<evidence type="ECO:0000256" key="6">
    <source>
        <dbReference type="ARBA" id="ARBA00022777"/>
    </source>
</evidence>
<evidence type="ECO:0000259" key="9">
    <source>
        <dbReference type="SMART" id="SM00387"/>
    </source>
</evidence>
<dbReference type="GO" id="GO:0016301">
    <property type="term" value="F:kinase activity"/>
    <property type="evidence" value="ECO:0007669"/>
    <property type="project" value="UniProtKB-KW"/>
</dbReference>
<comment type="caution">
    <text evidence="10">The sequence shown here is derived from an EMBL/GenBank/DDBJ whole genome shotgun (WGS) entry which is preliminary data.</text>
</comment>
<dbReference type="Pfam" id="PF02518">
    <property type="entry name" value="HATPase_c"/>
    <property type="match status" value="1"/>
</dbReference>
<dbReference type="InterPro" id="IPR003594">
    <property type="entry name" value="HATPase_dom"/>
</dbReference>
<keyword evidence="3" id="KW-0597">Phosphoprotein</keyword>
<dbReference type="SMART" id="SM00387">
    <property type="entry name" value="HATPase_c"/>
    <property type="match status" value="1"/>
</dbReference>
<dbReference type="EMBL" id="JASNFN010000012">
    <property type="protein sequence ID" value="MDP5183261.1"/>
    <property type="molecule type" value="Genomic_DNA"/>
</dbReference>
<evidence type="ECO:0000313" key="10">
    <source>
        <dbReference type="EMBL" id="MDP5183261.1"/>
    </source>
</evidence>
<keyword evidence="5" id="KW-0547">Nucleotide-binding</keyword>
<gene>
    <name evidence="10" type="ORF">QOZ88_11480</name>
</gene>
<keyword evidence="7" id="KW-0067">ATP-binding</keyword>
<dbReference type="Proteomes" id="UP001233673">
    <property type="component" value="Unassembled WGS sequence"/>
</dbReference>
<dbReference type="PANTHER" id="PTHR24421">
    <property type="entry name" value="NITRATE/NITRITE SENSOR PROTEIN NARX-RELATED"/>
    <property type="match status" value="1"/>
</dbReference>